<dbReference type="GO" id="GO:0003700">
    <property type="term" value="F:DNA-binding transcription factor activity"/>
    <property type="evidence" value="ECO:0007669"/>
    <property type="project" value="InterPro"/>
</dbReference>
<dbReference type="Gene3D" id="3.40.50.10490">
    <property type="entry name" value="Glucose-6-phosphate isomerase like protein, domain 1"/>
    <property type="match status" value="1"/>
</dbReference>
<accession>A0A508T8H3</accession>
<dbReference type="Pfam" id="PF01380">
    <property type="entry name" value="SIS"/>
    <property type="match status" value="1"/>
</dbReference>
<dbReference type="Gene3D" id="1.10.10.10">
    <property type="entry name" value="Winged helix-like DNA-binding domain superfamily/Winged helix DNA-binding domain"/>
    <property type="match status" value="1"/>
</dbReference>
<keyword evidence="8" id="KW-1185">Reference proteome</keyword>
<dbReference type="InterPro" id="IPR047640">
    <property type="entry name" value="RpiR-like"/>
</dbReference>
<dbReference type="InterPro" id="IPR001347">
    <property type="entry name" value="SIS_dom"/>
</dbReference>
<keyword evidence="3" id="KW-0804">Transcription</keyword>
<dbReference type="EMBL" id="CAADFC020000011">
    <property type="protein sequence ID" value="VIO70570.1"/>
    <property type="molecule type" value="Genomic_DNA"/>
</dbReference>
<evidence type="ECO:0000256" key="2">
    <source>
        <dbReference type="ARBA" id="ARBA00023125"/>
    </source>
</evidence>
<dbReference type="PANTHER" id="PTHR30514">
    <property type="entry name" value="GLUCOKINASE"/>
    <property type="match status" value="1"/>
</dbReference>
<evidence type="ECO:0000256" key="1">
    <source>
        <dbReference type="ARBA" id="ARBA00023015"/>
    </source>
</evidence>
<dbReference type="InterPro" id="IPR000281">
    <property type="entry name" value="HTH_RpiR"/>
</dbReference>
<evidence type="ECO:0000259" key="5">
    <source>
        <dbReference type="PROSITE" id="PS51071"/>
    </source>
</evidence>
<dbReference type="GO" id="GO:1901135">
    <property type="term" value="P:carbohydrate derivative metabolic process"/>
    <property type="evidence" value="ECO:0007669"/>
    <property type="project" value="InterPro"/>
</dbReference>
<comment type="caution">
    <text evidence="7">The sequence shown here is derived from an EMBL/GenBank/DDBJ whole genome shotgun (WGS) entry which is preliminary data.</text>
</comment>
<evidence type="ECO:0000313" key="7">
    <source>
        <dbReference type="EMBL" id="VIO70570.1"/>
    </source>
</evidence>
<feature type="domain" description="HTH rpiR-type" evidence="5">
    <location>
        <begin position="2"/>
        <end position="78"/>
    </location>
</feature>
<dbReference type="GO" id="GO:0097367">
    <property type="term" value="F:carbohydrate derivative binding"/>
    <property type="evidence" value="ECO:0007669"/>
    <property type="project" value="InterPro"/>
</dbReference>
<evidence type="ECO:0000256" key="3">
    <source>
        <dbReference type="ARBA" id="ARBA00023163"/>
    </source>
</evidence>
<sequence length="319" mass="35518">MAAFQDQVSENFDQLTVAQQDLARRVLELGERVAFMTSRQLGEAVGQSDAAIIRFAKALGYDGFPDMRDAVRARLLDEVGSSGMRQSETNDISAFRRALVTSGTSMIEETERLNAHGKVSAVVDLLISARQIFVTGHGTTYPMAVYLAMHLRQSLDKAQVFNIEHGDLADRFRSVGPKDVFIGIGYPRYLPYTSDILKLAREAGASIVAITDRASSPLARIAQQTLYAARAGSASAWWSQLGTMFIADWLNALVLARDETTITHLRRSDEEWKRLGHWKSDSNNARELSLEQHRLRSLRNGAEKRPDSLNASAPRRPRK</sequence>
<feature type="region of interest" description="Disordered" evidence="4">
    <location>
        <begin position="296"/>
        <end position="319"/>
    </location>
</feature>
<dbReference type="SUPFAM" id="SSF46689">
    <property type="entry name" value="Homeodomain-like"/>
    <property type="match status" value="1"/>
</dbReference>
<name>A0A508T8H3_9BRAD</name>
<dbReference type="InterPro" id="IPR035472">
    <property type="entry name" value="RpiR-like_SIS"/>
</dbReference>
<evidence type="ECO:0000259" key="6">
    <source>
        <dbReference type="PROSITE" id="PS51464"/>
    </source>
</evidence>
<evidence type="ECO:0000256" key="4">
    <source>
        <dbReference type="SAM" id="MobiDB-lite"/>
    </source>
</evidence>
<dbReference type="PROSITE" id="PS51464">
    <property type="entry name" value="SIS"/>
    <property type="match status" value="1"/>
</dbReference>
<keyword evidence="1" id="KW-0805">Transcription regulation</keyword>
<dbReference type="InterPro" id="IPR036388">
    <property type="entry name" value="WH-like_DNA-bd_sf"/>
</dbReference>
<feature type="domain" description="SIS" evidence="6">
    <location>
        <begin position="122"/>
        <end position="260"/>
    </location>
</feature>
<dbReference type="CDD" id="cd05013">
    <property type="entry name" value="SIS_RpiR"/>
    <property type="match status" value="1"/>
</dbReference>
<dbReference type="SUPFAM" id="SSF53697">
    <property type="entry name" value="SIS domain"/>
    <property type="match status" value="1"/>
</dbReference>
<gene>
    <name evidence="7" type="primary">hexR_2</name>
    <name evidence="7" type="ORF">CI1B_32240</name>
</gene>
<proteinExistence type="predicted"/>
<dbReference type="AlphaFoldDB" id="A0A508T8H3"/>
<dbReference type="Pfam" id="PF01418">
    <property type="entry name" value="HTH_6"/>
    <property type="match status" value="1"/>
</dbReference>
<dbReference type="GO" id="GO:0003677">
    <property type="term" value="F:DNA binding"/>
    <property type="evidence" value="ECO:0007669"/>
    <property type="project" value="UniProtKB-KW"/>
</dbReference>
<protein>
    <submittedName>
        <fullName evidence="7">HTH-type transcriptional regulator HexR</fullName>
    </submittedName>
</protein>
<keyword evidence="2" id="KW-0238">DNA-binding</keyword>
<dbReference type="PANTHER" id="PTHR30514:SF18">
    <property type="entry name" value="RPIR-FAMILY TRANSCRIPTIONAL REGULATOR"/>
    <property type="match status" value="1"/>
</dbReference>
<dbReference type="Proteomes" id="UP000328092">
    <property type="component" value="Unassembled WGS sequence"/>
</dbReference>
<organism evidence="7 8">
    <name type="scientific">Bradyrhizobium ivorense</name>
    <dbReference type="NCBI Taxonomy" id="2511166"/>
    <lineage>
        <taxon>Bacteria</taxon>
        <taxon>Pseudomonadati</taxon>
        <taxon>Pseudomonadota</taxon>
        <taxon>Alphaproteobacteria</taxon>
        <taxon>Hyphomicrobiales</taxon>
        <taxon>Nitrobacteraceae</taxon>
        <taxon>Bradyrhizobium</taxon>
    </lineage>
</organism>
<dbReference type="RefSeq" id="WP_172628070.1">
    <property type="nucleotide sequence ID" value="NZ_CAADFC020000011.1"/>
</dbReference>
<dbReference type="InterPro" id="IPR009057">
    <property type="entry name" value="Homeodomain-like_sf"/>
</dbReference>
<reference evidence="7" key="1">
    <citation type="submission" date="2019-02" db="EMBL/GenBank/DDBJ databases">
        <authorList>
            <person name="Pothier F.J."/>
        </authorList>
    </citation>
    <scope>NUCLEOTIDE SEQUENCE</scope>
    <source>
        <strain evidence="7">CI-1B</strain>
    </source>
</reference>
<dbReference type="PROSITE" id="PS51071">
    <property type="entry name" value="HTH_RPIR"/>
    <property type="match status" value="1"/>
</dbReference>
<evidence type="ECO:0000313" key="8">
    <source>
        <dbReference type="Proteomes" id="UP000328092"/>
    </source>
</evidence>
<dbReference type="InterPro" id="IPR046348">
    <property type="entry name" value="SIS_dom_sf"/>
</dbReference>